<evidence type="ECO:0000313" key="3">
    <source>
        <dbReference type="Proteomes" id="UP001164963"/>
    </source>
</evidence>
<dbReference type="GO" id="GO:0004519">
    <property type="term" value="F:endonuclease activity"/>
    <property type="evidence" value="ECO:0007669"/>
    <property type="project" value="UniProtKB-KW"/>
</dbReference>
<dbReference type="Gene3D" id="3.60.10.10">
    <property type="entry name" value="Endonuclease/exonuclease/phosphatase"/>
    <property type="match status" value="1"/>
</dbReference>
<feature type="domain" description="Endonuclease/exonuclease/phosphatase" evidence="1">
    <location>
        <begin position="11"/>
        <end position="252"/>
    </location>
</feature>
<dbReference type="InterPro" id="IPR005135">
    <property type="entry name" value="Endo/exonuclease/phosphatase"/>
</dbReference>
<dbReference type="PANTHER" id="PTHR12121">
    <property type="entry name" value="CARBON CATABOLITE REPRESSOR PROTEIN 4"/>
    <property type="match status" value="1"/>
</dbReference>
<keyword evidence="3" id="KW-1185">Reference proteome</keyword>
<dbReference type="InterPro" id="IPR036691">
    <property type="entry name" value="Endo/exonu/phosph_ase_sf"/>
</dbReference>
<evidence type="ECO:0000259" key="1">
    <source>
        <dbReference type="Pfam" id="PF03372"/>
    </source>
</evidence>
<reference evidence="2" key="1">
    <citation type="journal article" date="2022" name="Front. Microbiol.">
        <title>Mirubactin C rescues the lethal effect of cell wall biosynthesis mutations in Bacillus subtilis.</title>
        <authorList>
            <person name="Kepplinger B."/>
            <person name="Wen X."/>
            <person name="Tyler A.R."/>
            <person name="Kim B.Y."/>
            <person name="Brown J."/>
            <person name="Banks P."/>
            <person name="Dashti Y."/>
            <person name="Mackenzie E.S."/>
            <person name="Wills C."/>
            <person name="Kawai Y."/>
            <person name="Waldron K.J."/>
            <person name="Allenby N.E.E."/>
            <person name="Wu L.J."/>
            <person name="Hall M.J."/>
            <person name="Errington J."/>
        </authorList>
    </citation>
    <scope>NUCLEOTIDE SEQUENCE</scope>
    <source>
        <strain evidence="2">MDA8-470</strain>
    </source>
</reference>
<dbReference type="Proteomes" id="UP001164963">
    <property type="component" value="Chromosome"/>
</dbReference>
<proteinExistence type="predicted"/>
<dbReference type="CDD" id="cd09083">
    <property type="entry name" value="EEP-1"/>
    <property type="match status" value="1"/>
</dbReference>
<dbReference type="InterPro" id="IPR050410">
    <property type="entry name" value="CCR4/nocturin_mRNA_transcr"/>
</dbReference>
<gene>
    <name evidence="2" type="ORF">NEH16_06075</name>
</gene>
<accession>A0ABY6PNJ3</accession>
<protein>
    <submittedName>
        <fullName evidence="2">Endonuclease/exonuclease/phosphatase family protein</fullName>
    </submittedName>
</protein>
<dbReference type="Pfam" id="PF03372">
    <property type="entry name" value="Exo_endo_phos"/>
    <property type="match status" value="1"/>
</dbReference>
<evidence type="ECO:0000313" key="2">
    <source>
        <dbReference type="EMBL" id="UZK53777.1"/>
    </source>
</evidence>
<dbReference type="RefSeq" id="WP_265539906.1">
    <property type="nucleotide sequence ID" value="NZ_CP098740.1"/>
</dbReference>
<name>A0ABY6PNJ3_9ACTN</name>
<keyword evidence="2" id="KW-0255">Endonuclease</keyword>
<keyword evidence="2" id="KW-0540">Nuclease</keyword>
<sequence>MATSASALRVMSFNLHVDWDGSPRPWSGRRDAVAAVLRAERPQLLGTQEGRPHQIADVLAALGPGYARTGGDRDGDGTGEHMAVFHDRARLDTLDHGDFWLSDTPEVPASETWGGACPRMATWVRFRDLATGGDFLAVNTHLDHVSAYARTRAAEMLVERSAALAPGLPVVVTGDFNTPAGDPEVHGVLLARGGLDDTWDRAEERGPAYATFHDYRAPVADGPRIDWILASRGTRVRQASAVLPGAGAPSDHLPVRALIELPSAPVGH</sequence>
<dbReference type="PANTHER" id="PTHR12121:SF36">
    <property type="entry name" value="ENDONUCLEASE_EXONUCLEASE_PHOSPHATASE DOMAIN-CONTAINING PROTEIN"/>
    <property type="match status" value="1"/>
</dbReference>
<dbReference type="EMBL" id="CP098740">
    <property type="protein sequence ID" value="UZK53777.1"/>
    <property type="molecule type" value="Genomic_DNA"/>
</dbReference>
<dbReference type="SUPFAM" id="SSF56219">
    <property type="entry name" value="DNase I-like"/>
    <property type="match status" value="1"/>
</dbReference>
<keyword evidence="2" id="KW-0378">Hydrolase</keyword>
<organism evidence="2 3">
    <name type="scientific">Streptomyces drozdowiczii</name>
    <dbReference type="NCBI Taxonomy" id="202862"/>
    <lineage>
        <taxon>Bacteria</taxon>
        <taxon>Bacillati</taxon>
        <taxon>Actinomycetota</taxon>
        <taxon>Actinomycetes</taxon>
        <taxon>Kitasatosporales</taxon>
        <taxon>Streptomycetaceae</taxon>
        <taxon>Streptomyces</taxon>
    </lineage>
</organism>